<dbReference type="KEGG" id="jli:EXU32_08230"/>
<gene>
    <name evidence="2" type="ORF">EXU32_08230</name>
</gene>
<dbReference type="Gene3D" id="3.40.50.1820">
    <property type="entry name" value="alpha/beta hydrolase"/>
    <property type="match status" value="1"/>
</dbReference>
<dbReference type="InterPro" id="IPR000639">
    <property type="entry name" value="Epox_hydrolase-like"/>
</dbReference>
<protein>
    <submittedName>
        <fullName evidence="2">Alpha/beta fold hydrolase</fullName>
    </submittedName>
</protein>
<feature type="domain" description="AB hydrolase-1" evidence="1">
    <location>
        <begin position="39"/>
        <end position="271"/>
    </location>
</feature>
<accession>A0A4P6MT91</accession>
<dbReference type="EMBL" id="CP036164">
    <property type="protein sequence ID" value="QBF46239.1"/>
    <property type="molecule type" value="Genomic_DNA"/>
</dbReference>
<dbReference type="Pfam" id="PF00561">
    <property type="entry name" value="Abhydrolase_1"/>
    <property type="match status" value="1"/>
</dbReference>
<evidence type="ECO:0000313" key="2">
    <source>
        <dbReference type="EMBL" id="QBF46239.1"/>
    </source>
</evidence>
<dbReference type="Proteomes" id="UP000290408">
    <property type="component" value="Chromosome"/>
</dbReference>
<dbReference type="PRINTS" id="PR00111">
    <property type="entry name" value="ABHYDROLASE"/>
</dbReference>
<dbReference type="RefSeq" id="WP_130629463.1">
    <property type="nucleotide sequence ID" value="NZ_CP036164.1"/>
</dbReference>
<organism evidence="2 3">
    <name type="scientific">Janibacter limosus</name>
    <dbReference type="NCBI Taxonomy" id="53458"/>
    <lineage>
        <taxon>Bacteria</taxon>
        <taxon>Bacillati</taxon>
        <taxon>Actinomycetota</taxon>
        <taxon>Actinomycetes</taxon>
        <taxon>Micrococcales</taxon>
        <taxon>Intrasporangiaceae</taxon>
        <taxon>Janibacter</taxon>
    </lineage>
</organism>
<dbReference type="AlphaFoldDB" id="A0A4P6MT91"/>
<proteinExistence type="predicted"/>
<dbReference type="GO" id="GO:0016787">
    <property type="term" value="F:hydrolase activity"/>
    <property type="evidence" value="ECO:0007669"/>
    <property type="project" value="UniProtKB-KW"/>
</dbReference>
<keyword evidence="2" id="KW-0378">Hydrolase</keyword>
<evidence type="ECO:0000313" key="3">
    <source>
        <dbReference type="Proteomes" id="UP000290408"/>
    </source>
</evidence>
<dbReference type="PANTHER" id="PTHR43689">
    <property type="entry name" value="HYDROLASE"/>
    <property type="match status" value="1"/>
</dbReference>
<reference evidence="2 3" key="1">
    <citation type="submission" date="2019-02" db="EMBL/GenBank/DDBJ databases">
        <title>Genomic data mining of an Antarctic deep-sea actinobacterium, Janibacterlimosus P3-3-X1.</title>
        <authorList>
            <person name="Liao L."/>
            <person name="Chen B."/>
        </authorList>
    </citation>
    <scope>NUCLEOTIDE SEQUENCE [LARGE SCALE GENOMIC DNA]</scope>
    <source>
        <strain evidence="2 3">P3-3-X1</strain>
    </source>
</reference>
<evidence type="ECO:0000259" key="1">
    <source>
        <dbReference type="Pfam" id="PF00561"/>
    </source>
</evidence>
<dbReference type="InterPro" id="IPR029058">
    <property type="entry name" value="AB_hydrolase_fold"/>
</dbReference>
<dbReference type="PANTHER" id="PTHR43689:SF8">
    <property type="entry name" value="ALPHA_BETA-HYDROLASES SUPERFAMILY PROTEIN"/>
    <property type="match status" value="1"/>
</dbReference>
<dbReference type="PRINTS" id="PR00412">
    <property type="entry name" value="EPOXHYDRLASE"/>
</dbReference>
<dbReference type="SUPFAM" id="SSF53474">
    <property type="entry name" value="alpha/beta-Hydrolases"/>
    <property type="match status" value="1"/>
</dbReference>
<name>A0A4P6MT91_9MICO</name>
<dbReference type="InterPro" id="IPR000073">
    <property type="entry name" value="AB_hydrolase_1"/>
</dbReference>
<sequence>MSTTTTDSTELTYESTSRMVVTRRWAIHVNEAGVGHDETIILLHGSGPGATGWSNFSQNIPALAEHYRVIAVDMPGWGESDPVTWQERDHSTALLDLMDALEIDKATIIGNSMGGGTTLRFGYEHPERVHRLITMGSSSGGPTLMGPAGLTEGLKVLQKGYRQPSFETMKELVQVMTFDSANATDELIQGRADTVLAHPEHAQNFIDGTGKKPVVELDHARLREIAVPTLLFHGRDDRVVHFEHSLRLTSLVPNSRLYLINGCGHWLQTEHAQEFTDQVLHFLRTS</sequence>
<keyword evidence="3" id="KW-1185">Reference proteome</keyword>
<dbReference type="OrthoDB" id="27092at2"/>